<feature type="region of interest" description="Disordered" evidence="1">
    <location>
        <begin position="26"/>
        <end position="73"/>
    </location>
</feature>
<evidence type="ECO:0000256" key="1">
    <source>
        <dbReference type="SAM" id="MobiDB-lite"/>
    </source>
</evidence>
<comment type="caution">
    <text evidence="3">The sequence shown here is derived from an EMBL/GenBank/DDBJ whole genome shotgun (WGS) entry which is preliminary data.</text>
</comment>
<proteinExistence type="predicted"/>
<keyword evidence="4" id="KW-1185">Reference proteome</keyword>
<name>A0ABU7ZUB5_9ACTN</name>
<evidence type="ECO:0000313" key="3">
    <source>
        <dbReference type="EMBL" id="MEH0557728.1"/>
    </source>
</evidence>
<dbReference type="EMBL" id="JARUMK010000001">
    <property type="protein sequence ID" value="MEH0557728.1"/>
    <property type="molecule type" value="Genomic_DNA"/>
</dbReference>
<reference evidence="3 4" key="1">
    <citation type="submission" date="2023-04" db="EMBL/GenBank/DDBJ databases">
        <title>Genomic diversity of scab-causing Streptomyces spp. in the province of Quebec, Canada.</title>
        <authorList>
            <person name="Biessy A."/>
            <person name="Cadieux M."/>
            <person name="Ciotola M."/>
            <person name="Filion M."/>
        </authorList>
    </citation>
    <scope>NUCLEOTIDE SEQUENCE [LARGE SCALE GENOMIC DNA]</scope>
    <source>
        <strain evidence="3 4">B21-103</strain>
    </source>
</reference>
<evidence type="ECO:0000256" key="2">
    <source>
        <dbReference type="SAM" id="SignalP"/>
    </source>
</evidence>
<sequence>MLRHRKSVLTAAALIATTTLLTACQGGGSGGDKANTSSSSSSEAKAMSGSDNKASGSDEEQADGNAGNKSDGKKVTGTWFGTVSYLAPGKYTVSDLKDTKQQFFTSTDTDIQGAGKICGDAAGQTATPCSEDELEAAARDGVSATVKLKNGIAVSVIEDHSSNDDGKTSGLWTGKLAYLAPNKYSVVNDEGQRAFLTSTETVINGAGLICGDREEIKQCTEDELEAAAKKSIDVVVKVDHGIAVTIDENHN</sequence>
<accession>A0ABU7ZUB5</accession>
<gene>
    <name evidence="3" type="ORF">QBA37_00325</name>
</gene>
<dbReference type="RefSeq" id="WP_319226017.1">
    <property type="nucleotide sequence ID" value="NZ_JARUMK010000001.1"/>
</dbReference>
<protein>
    <recommendedName>
        <fullName evidence="5">Lipoprotein</fullName>
    </recommendedName>
</protein>
<feature type="chain" id="PRO_5045098124" description="Lipoprotein" evidence="2">
    <location>
        <begin position="24"/>
        <end position="251"/>
    </location>
</feature>
<evidence type="ECO:0000313" key="4">
    <source>
        <dbReference type="Proteomes" id="UP001382181"/>
    </source>
</evidence>
<keyword evidence="2" id="KW-0732">Signal</keyword>
<dbReference type="PROSITE" id="PS51257">
    <property type="entry name" value="PROKAR_LIPOPROTEIN"/>
    <property type="match status" value="1"/>
</dbReference>
<dbReference type="Proteomes" id="UP001382181">
    <property type="component" value="Unassembled WGS sequence"/>
</dbReference>
<evidence type="ECO:0008006" key="5">
    <source>
        <dbReference type="Google" id="ProtNLM"/>
    </source>
</evidence>
<feature type="compositionally biased region" description="Low complexity" evidence="1">
    <location>
        <begin position="32"/>
        <end position="50"/>
    </location>
</feature>
<organism evidence="3 4">
    <name type="scientific">Streptomyces silvae</name>
    <dbReference type="NCBI Taxonomy" id="2803812"/>
    <lineage>
        <taxon>Bacteria</taxon>
        <taxon>Bacillati</taxon>
        <taxon>Actinomycetota</taxon>
        <taxon>Actinomycetes</taxon>
        <taxon>Kitasatosporales</taxon>
        <taxon>Streptomycetaceae</taxon>
        <taxon>Streptomyces</taxon>
    </lineage>
</organism>
<feature type="signal peptide" evidence="2">
    <location>
        <begin position="1"/>
        <end position="23"/>
    </location>
</feature>